<dbReference type="EMBL" id="CP136600">
    <property type="protein sequence ID" value="WOH36621.1"/>
    <property type="molecule type" value="Genomic_DNA"/>
</dbReference>
<feature type="signal peptide" evidence="2">
    <location>
        <begin position="1"/>
        <end position="21"/>
    </location>
</feature>
<dbReference type="SUPFAM" id="SSF53649">
    <property type="entry name" value="Alkaline phosphatase-like"/>
    <property type="match status" value="1"/>
</dbReference>
<dbReference type="InterPro" id="IPR000917">
    <property type="entry name" value="Sulfatase_N"/>
</dbReference>
<evidence type="ECO:0000256" key="2">
    <source>
        <dbReference type="SAM" id="SignalP"/>
    </source>
</evidence>
<dbReference type="Pfam" id="PF00884">
    <property type="entry name" value="Sulfatase"/>
    <property type="match status" value="1"/>
</dbReference>
<keyword evidence="2" id="KW-0732">Signal</keyword>
<protein>
    <submittedName>
        <fullName evidence="4">Arylsulfatase</fullName>
    </submittedName>
</protein>
<reference evidence="4 5" key="1">
    <citation type="submission" date="2023-09" db="EMBL/GenBank/DDBJ databases">
        <authorList>
            <person name="Qi X."/>
        </authorList>
    </citation>
    <scope>NUCLEOTIDE SEQUENCE [LARGE SCALE GENOMIC DNA]</scope>
    <source>
        <strain evidence="4 5">S1-1</strain>
    </source>
</reference>
<dbReference type="RefSeq" id="WP_348395433.1">
    <property type="nucleotide sequence ID" value="NZ_CP136600.1"/>
</dbReference>
<name>A0ABZ0GMH4_9GAMM</name>
<sequence length="499" mass="54694">MKTLTALSTIAACLLSVSACADNKATQAPNIIYILADDLGYSELGAYGQTKIKTPNIDNLAKEGIQFTQHYSGSAVCAPSRSTFIEGKHSGNAHVRGNTGDGNKGRMRGNHPLPDTRTIADMFKEQGYATAAIGKWGLGGMVGTGHPNDHGFDLFYGYLDQRHAHNYYPTYLVKNREFVELDNPEMIKKGNVKSDAVNDPKSYAAFKGKEFSGDLMADEAINFINSNAKADKPFFLYFPTPIPHAALQLPEQALAKYDGAFDETPYIGNKGYFPHQTPRAAYAGMVTLLDDYVGQMLAALKKNGIEDNTLIIFTSDNGPTFNGGSDSEFFESAKPFRGVKMDLYEGGIRAPFIAYWKGKILPGQSSDLISAQYDMMATFADLIGVKANEDTDGISIAPTLLGKGEQQQHEYLLWEYPEKGGQQAIRMGKWKGIRTNLKQDPNAPIQLFDLSTDISENNDVASKHPDVVAKIKAALTNRSPASLERWDFDGYKVKNDASE</sequence>
<dbReference type="CDD" id="cd16145">
    <property type="entry name" value="ARS_like"/>
    <property type="match status" value="1"/>
</dbReference>
<dbReference type="Gene3D" id="3.30.1120.10">
    <property type="match status" value="1"/>
</dbReference>
<feature type="chain" id="PRO_5046802297" evidence="2">
    <location>
        <begin position="22"/>
        <end position="499"/>
    </location>
</feature>
<feature type="region of interest" description="Disordered" evidence="1">
    <location>
        <begin position="88"/>
        <end position="109"/>
    </location>
</feature>
<dbReference type="Proteomes" id="UP001301442">
    <property type="component" value="Chromosome"/>
</dbReference>
<dbReference type="PANTHER" id="PTHR43751:SF3">
    <property type="entry name" value="SULFATASE N-TERMINAL DOMAIN-CONTAINING PROTEIN"/>
    <property type="match status" value="1"/>
</dbReference>
<proteinExistence type="predicted"/>
<organism evidence="4 5">
    <name type="scientific">Thalassotalea fonticola</name>
    <dbReference type="NCBI Taxonomy" id="3065649"/>
    <lineage>
        <taxon>Bacteria</taxon>
        <taxon>Pseudomonadati</taxon>
        <taxon>Pseudomonadota</taxon>
        <taxon>Gammaproteobacteria</taxon>
        <taxon>Alteromonadales</taxon>
        <taxon>Colwelliaceae</taxon>
        <taxon>Thalassotalea</taxon>
    </lineage>
</organism>
<gene>
    <name evidence="4" type="ORF">RI844_14755</name>
</gene>
<accession>A0ABZ0GMH4</accession>
<dbReference type="PANTHER" id="PTHR43751">
    <property type="entry name" value="SULFATASE"/>
    <property type="match status" value="1"/>
</dbReference>
<dbReference type="Gene3D" id="3.40.720.10">
    <property type="entry name" value="Alkaline Phosphatase, subunit A"/>
    <property type="match status" value="1"/>
</dbReference>
<evidence type="ECO:0000313" key="5">
    <source>
        <dbReference type="Proteomes" id="UP001301442"/>
    </source>
</evidence>
<feature type="domain" description="Sulfatase N-terminal" evidence="3">
    <location>
        <begin position="29"/>
        <end position="385"/>
    </location>
</feature>
<evidence type="ECO:0000259" key="3">
    <source>
        <dbReference type="Pfam" id="PF00884"/>
    </source>
</evidence>
<keyword evidence="5" id="KW-1185">Reference proteome</keyword>
<evidence type="ECO:0000313" key="4">
    <source>
        <dbReference type="EMBL" id="WOH36621.1"/>
    </source>
</evidence>
<evidence type="ECO:0000256" key="1">
    <source>
        <dbReference type="SAM" id="MobiDB-lite"/>
    </source>
</evidence>
<dbReference type="InterPro" id="IPR052701">
    <property type="entry name" value="GAG_Ulvan_Degrading_Sulfatases"/>
</dbReference>
<dbReference type="InterPro" id="IPR017850">
    <property type="entry name" value="Alkaline_phosphatase_core_sf"/>
</dbReference>